<dbReference type="InterPro" id="IPR015943">
    <property type="entry name" value="WD40/YVTN_repeat-like_dom_sf"/>
</dbReference>
<dbReference type="Proteomes" id="UP000332933">
    <property type="component" value="Unassembled WGS sequence"/>
</dbReference>
<evidence type="ECO:0000256" key="5">
    <source>
        <dbReference type="ARBA" id="ARBA00022840"/>
    </source>
</evidence>
<evidence type="ECO:0000256" key="4">
    <source>
        <dbReference type="ARBA" id="ARBA00022777"/>
    </source>
</evidence>
<dbReference type="PROSITE" id="PS00108">
    <property type="entry name" value="PROTEIN_KINASE_ST"/>
    <property type="match status" value="1"/>
</dbReference>
<dbReference type="Pfam" id="PF00400">
    <property type="entry name" value="WD40"/>
    <property type="match status" value="5"/>
</dbReference>
<dbReference type="SUPFAM" id="SSF56112">
    <property type="entry name" value="Protein kinase-like (PK-like)"/>
    <property type="match status" value="1"/>
</dbReference>
<dbReference type="PROSITE" id="PS00107">
    <property type="entry name" value="PROTEIN_KINASE_ATP"/>
    <property type="match status" value="1"/>
</dbReference>
<keyword evidence="2" id="KW-0808">Transferase</keyword>
<dbReference type="InterPro" id="IPR008271">
    <property type="entry name" value="Ser/Thr_kinase_AS"/>
</dbReference>
<feature type="repeat" description="WD" evidence="7">
    <location>
        <begin position="167"/>
        <end position="198"/>
    </location>
</feature>
<name>A0A485L7C9_9STRA</name>
<feature type="repeat" description="WD" evidence="7">
    <location>
        <begin position="253"/>
        <end position="294"/>
    </location>
</feature>
<evidence type="ECO:0000256" key="8">
    <source>
        <dbReference type="PROSITE-ProRule" id="PRU10141"/>
    </source>
</evidence>
<dbReference type="InterPro" id="IPR001452">
    <property type="entry name" value="SH3_domain"/>
</dbReference>
<keyword evidence="14" id="KW-1185">Reference proteome</keyword>
<organism evidence="13 14">
    <name type="scientific">Aphanomyces stellatus</name>
    <dbReference type="NCBI Taxonomy" id="120398"/>
    <lineage>
        <taxon>Eukaryota</taxon>
        <taxon>Sar</taxon>
        <taxon>Stramenopiles</taxon>
        <taxon>Oomycota</taxon>
        <taxon>Saprolegniomycetes</taxon>
        <taxon>Saprolegniales</taxon>
        <taxon>Verrucalvaceae</taxon>
        <taxon>Aphanomyces</taxon>
    </lineage>
</organism>
<dbReference type="OrthoDB" id="266718at2759"/>
<dbReference type="Pfam" id="PF14604">
    <property type="entry name" value="SH3_9"/>
    <property type="match status" value="1"/>
</dbReference>
<keyword evidence="1 6" id="KW-0728">SH3 domain</keyword>
<reference evidence="13 14" key="1">
    <citation type="submission" date="2019-03" db="EMBL/GenBank/DDBJ databases">
        <authorList>
            <person name="Gaulin E."/>
            <person name="Dumas B."/>
        </authorList>
    </citation>
    <scope>NUCLEOTIDE SEQUENCE [LARGE SCALE GENOMIC DNA]</scope>
    <source>
        <strain evidence="13">CBS 568.67</strain>
    </source>
</reference>
<feature type="domain" description="SH3" evidence="10">
    <location>
        <begin position="856"/>
        <end position="920"/>
    </location>
</feature>
<gene>
    <name evidence="13" type="primary">Aste57867_17121</name>
    <name evidence="12" type="ORF">As57867_017062</name>
    <name evidence="13" type="ORF">ASTE57867_17121</name>
</gene>
<evidence type="ECO:0000256" key="3">
    <source>
        <dbReference type="ARBA" id="ARBA00022741"/>
    </source>
</evidence>
<evidence type="ECO:0000259" key="11">
    <source>
        <dbReference type="PROSITE" id="PS50011"/>
    </source>
</evidence>
<dbReference type="Gene3D" id="2.30.30.40">
    <property type="entry name" value="SH3 Domains"/>
    <property type="match status" value="2"/>
</dbReference>
<dbReference type="GO" id="GO:0004672">
    <property type="term" value="F:protein kinase activity"/>
    <property type="evidence" value="ECO:0007669"/>
    <property type="project" value="InterPro"/>
</dbReference>
<dbReference type="SUPFAM" id="SSF50978">
    <property type="entry name" value="WD40 repeat-like"/>
    <property type="match status" value="1"/>
</dbReference>
<dbReference type="InterPro" id="IPR017441">
    <property type="entry name" value="Protein_kinase_ATP_BS"/>
</dbReference>
<dbReference type="PROSITE" id="PS50082">
    <property type="entry name" value="WD_REPEATS_2"/>
    <property type="match status" value="4"/>
</dbReference>
<keyword evidence="4" id="KW-0418">Kinase</keyword>
<dbReference type="InterPro" id="IPR011009">
    <property type="entry name" value="Kinase-like_dom_sf"/>
</dbReference>
<feature type="compositionally biased region" description="Acidic residues" evidence="9">
    <location>
        <begin position="987"/>
        <end position="1000"/>
    </location>
</feature>
<sequence length="1011" mass="111012">MWFGVNPLRWNKPTAVSPRDRRSLKRSLPAPKPTTAATTNAKEDDVSLPTSTNQAPASVPTSVPPSMLPPLLPPKAPGPTSAHVLFGHTAGVCALLAADDRYIVSASMDATLRVWSRGSFHCYHVLRGHRDVVCSAAINQTFLLSASHDSTVGVWLCLDDFKLKRRLVGHSGHVTHVVFVHAALALSAAEDKTLRLWQCEVGLCLAVLLGHDGYVSSLLLLSFSSSVVWSGAADGSVCVWRVAPPSTAPLACFRAHRRTVQSLVALDQDRFVASASNDGRLQLYDATSMTLLRQLTPGPPLYTLHALSPTTLVVATGDGHLLRIDTATGRTTGDLHLHSTWISHAQLQGRVAACAANGGLFLVDVDAWRVIGETDSALILSLAWLNDSTVLTAGSDGLIHCTSFHVPSGNRGKLIGRGRFGKVYCGLLLSSATMVAVKQVRIKDCGFDEIEGTFVPVEEVSIEHIEQEVRIGLSLYHPHVVEYFGAEQDGNIYNLFMEYLPLGSVSGLLKSFGPLDESIVCAYTAQLLHGLRYLRARGIAHRDLKCANLLLCDSGCIKIADFGTAKLTSDASLAPFDATHLTSSAQDGVGSSFWMSPEIIRADAYGSDGWTKSDIWSVGCCVIEMATGKPPWSNFSNPLTAMFHIASDTTIPDLPPHLSPAAQDFLRLCFVKDPQERPTAEWLLSHPFFHQLPTLQSQYGWHKATTKPLDGGRWWFDDESSEWIYWVPAQGGYWFASAENPTHWLWHADMALSAIAIARFWLHMVRHRQDDDRASAHEMPTEQTPTNVEEEMHVRVVAEYSAADDSELSVATNDILVVETMDENGWWMGYNVACRDKRGWFPCNYVEWLQDAPREYFVGVVRAVSDYNPPTVDAYLALVDQELVAVIETPDDGWWRGRKLTREAASEGWFPSTFVEWLATTHTTEAYRSDDGTLDVAVGASVAVLQQQDGWIDLIVLETGARGWLPASALKDDGMTSVMEPTTMSDTSDDDDDDDDDEVVIIDTEHPEQLL</sequence>
<dbReference type="SMART" id="SM00326">
    <property type="entry name" value="SH3"/>
    <property type="match status" value="2"/>
</dbReference>
<dbReference type="Gene3D" id="2.130.10.10">
    <property type="entry name" value="YVTN repeat-like/Quinoprotein amine dehydrogenase"/>
    <property type="match status" value="2"/>
</dbReference>
<dbReference type="CDD" id="cd00174">
    <property type="entry name" value="SH3"/>
    <property type="match status" value="1"/>
</dbReference>
<feature type="domain" description="Protein kinase" evidence="11">
    <location>
        <begin position="409"/>
        <end position="689"/>
    </location>
</feature>
<dbReference type="InterPro" id="IPR001680">
    <property type="entry name" value="WD40_rpt"/>
</dbReference>
<dbReference type="PROSITE" id="PS50011">
    <property type="entry name" value="PROTEIN_KINASE_DOM"/>
    <property type="match status" value="1"/>
</dbReference>
<feature type="repeat" description="WD" evidence="7">
    <location>
        <begin position="126"/>
        <end position="155"/>
    </location>
</feature>
<dbReference type="SUPFAM" id="SSF50044">
    <property type="entry name" value="SH3-domain"/>
    <property type="match status" value="2"/>
</dbReference>
<dbReference type="EMBL" id="CAADRA010006056">
    <property type="protein sequence ID" value="VFT93879.1"/>
    <property type="molecule type" value="Genomic_DNA"/>
</dbReference>
<reference evidence="12" key="2">
    <citation type="submission" date="2019-06" db="EMBL/GenBank/DDBJ databases">
        <title>Genomics analysis of Aphanomyces spp. identifies a new class of oomycete effector associated with host adaptation.</title>
        <authorList>
            <person name="Gaulin E."/>
        </authorList>
    </citation>
    <scope>NUCLEOTIDE SEQUENCE</scope>
    <source>
        <strain evidence="12">CBS 578.67</strain>
    </source>
</reference>
<dbReference type="SMART" id="SM00220">
    <property type="entry name" value="S_TKc"/>
    <property type="match status" value="1"/>
</dbReference>
<dbReference type="AlphaFoldDB" id="A0A485L7C9"/>
<dbReference type="Pfam" id="PF00069">
    <property type="entry name" value="Pkinase"/>
    <property type="match status" value="1"/>
</dbReference>
<evidence type="ECO:0000256" key="9">
    <source>
        <dbReference type="SAM" id="MobiDB-lite"/>
    </source>
</evidence>
<dbReference type="InterPro" id="IPR036028">
    <property type="entry name" value="SH3-like_dom_sf"/>
</dbReference>
<dbReference type="Pfam" id="PF07653">
    <property type="entry name" value="SH3_2"/>
    <property type="match status" value="1"/>
</dbReference>
<protein>
    <submittedName>
        <fullName evidence="13">Aste57867_17121 protein</fullName>
    </submittedName>
</protein>
<evidence type="ECO:0000313" key="14">
    <source>
        <dbReference type="Proteomes" id="UP000332933"/>
    </source>
</evidence>
<keyword evidence="5 8" id="KW-0067">ATP-binding</keyword>
<feature type="repeat" description="WD" evidence="7">
    <location>
        <begin position="85"/>
        <end position="116"/>
    </location>
</feature>
<keyword evidence="7" id="KW-0853">WD repeat</keyword>
<feature type="compositionally biased region" description="Pro residues" evidence="9">
    <location>
        <begin position="62"/>
        <end position="74"/>
    </location>
</feature>
<feature type="domain" description="SH3" evidence="10">
    <location>
        <begin position="789"/>
        <end position="851"/>
    </location>
</feature>
<evidence type="ECO:0000256" key="6">
    <source>
        <dbReference type="PROSITE-ProRule" id="PRU00192"/>
    </source>
</evidence>
<dbReference type="InterPro" id="IPR000719">
    <property type="entry name" value="Prot_kinase_dom"/>
</dbReference>
<dbReference type="PANTHER" id="PTHR48016:SF56">
    <property type="entry name" value="MAPKK KINASE"/>
    <property type="match status" value="1"/>
</dbReference>
<dbReference type="Gene3D" id="1.10.510.10">
    <property type="entry name" value="Transferase(Phosphotransferase) domain 1"/>
    <property type="match status" value="1"/>
</dbReference>
<evidence type="ECO:0000256" key="7">
    <source>
        <dbReference type="PROSITE-ProRule" id="PRU00221"/>
    </source>
</evidence>
<evidence type="ECO:0000313" key="13">
    <source>
        <dbReference type="EMBL" id="VFT93879.1"/>
    </source>
</evidence>
<dbReference type="InterPro" id="IPR050538">
    <property type="entry name" value="MAP_kinase_kinase_kinase"/>
</dbReference>
<dbReference type="SMART" id="SM00320">
    <property type="entry name" value="WD40"/>
    <property type="match status" value="6"/>
</dbReference>
<evidence type="ECO:0000256" key="2">
    <source>
        <dbReference type="ARBA" id="ARBA00022679"/>
    </source>
</evidence>
<dbReference type="InterPro" id="IPR036322">
    <property type="entry name" value="WD40_repeat_dom_sf"/>
</dbReference>
<evidence type="ECO:0000259" key="10">
    <source>
        <dbReference type="PROSITE" id="PS50002"/>
    </source>
</evidence>
<dbReference type="EMBL" id="VJMH01006035">
    <property type="protein sequence ID" value="KAF0691709.1"/>
    <property type="molecule type" value="Genomic_DNA"/>
</dbReference>
<feature type="binding site" evidence="8">
    <location>
        <position position="438"/>
    </location>
    <ligand>
        <name>ATP</name>
        <dbReference type="ChEBI" id="CHEBI:30616"/>
    </ligand>
</feature>
<proteinExistence type="predicted"/>
<evidence type="ECO:0000313" key="12">
    <source>
        <dbReference type="EMBL" id="KAF0691709.1"/>
    </source>
</evidence>
<dbReference type="CDD" id="cd06606">
    <property type="entry name" value="STKc_MAPKKK"/>
    <property type="match status" value="1"/>
</dbReference>
<dbReference type="PROSITE" id="PS50002">
    <property type="entry name" value="SH3"/>
    <property type="match status" value="2"/>
</dbReference>
<evidence type="ECO:0000256" key="1">
    <source>
        <dbReference type="ARBA" id="ARBA00022443"/>
    </source>
</evidence>
<accession>A0A485L7C9</accession>
<feature type="region of interest" description="Disordered" evidence="9">
    <location>
        <begin position="975"/>
        <end position="1011"/>
    </location>
</feature>
<dbReference type="GO" id="GO:0005524">
    <property type="term" value="F:ATP binding"/>
    <property type="evidence" value="ECO:0007669"/>
    <property type="project" value="UniProtKB-UniRule"/>
</dbReference>
<feature type="region of interest" description="Disordered" evidence="9">
    <location>
        <begin position="11"/>
        <end position="74"/>
    </location>
</feature>
<keyword evidence="3 8" id="KW-0547">Nucleotide-binding</keyword>
<dbReference type="PROSITE" id="PS50294">
    <property type="entry name" value="WD_REPEATS_REGION"/>
    <property type="match status" value="1"/>
</dbReference>
<dbReference type="PANTHER" id="PTHR48016">
    <property type="entry name" value="MAP KINASE KINASE KINASE SSK2-RELATED-RELATED"/>
    <property type="match status" value="1"/>
</dbReference>